<evidence type="ECO:0000313" key="2">
    <source>
        <dbReference type="EMBL" id="SFN54753.1"/>
    </source>
</evidence>
<feature type="chain" id="PRO_5011544244" description="Porin" evidence="1">
    <location>
        <begin position="29"/>
        <end position="378"/>
    </location>
</feature>
<evidence type="ECO:0000313" key="3">
    <source>
        <dbReference type="Proteomes" id="UP000199339"/>
    </source>
</evidence>
<keyword evidence="3" id="KW-1185">Reference proteome</keyword>
<gene>
    <name evidence="2" type="ORF">SAMN04487961_3339</name>
</gene>
<organism evidence="2 3">
    <name type="scientific">Marinobacter pelagius</name>
    <dbReference type="NCBI Taxonomy" id="379482"/>
    <lineage>
        <taxon>Bacteria</taxon>
        <taxon>Pseudomonadati</taxon>
        <taxon>Pseudomonadota</taxon>
        <taxon>Gammaproteobacteria</taxon>
        <taxon>Pseudomonadales</taxon>
        <taxon>Marinobacteraceae</taxon>
        <taxon>Marinobacter</taxon>
    </lineage>
</organism>
<proteinExistence type="predicted"/>
<dbReference type="RefSeq" id="WP_092006388.1">
    <property type="nucleotide sequence ID" value="NZ_FOUR01000010.1"/>
</dbReference>
<name>A0A1I4ZX86_9GAMM</name>
<evidence type="ECO:0008006" key="4">
    <source>
        <dbReference type="Google" id="ProtNLM"/>
    </source>
</evidence>
<dbReference type="SUPFAM" id="SSF56935">
    <property type="entry name" value="Porins"/>
    <property type="match status" value="1"/>
</dbReference>
<keyword evidence="1" id="KW-0732">Signal</keyword>
<protein>
    <recommendedName>
        <fullName evidence="4">Porin</fullName>
    </recommendedName>
</protein>
<reference evidence="3" key="1">
    <citation type="submission" date="2016-10" db="EMBL/GenBank/DDBJ databases">
        <authorList>
            <person name="Varghese N."/>
            <person name="Submissions S."/>
        </authorList>
    </citation>
    <scope>NUCLEOTIDE SEQUENCE [LARGE SCALE GENOMIC DNA]</scope>
    <source>
        <strain evidence="3">CGMCC 1.6775</strain>
    </source>
</reference>
<feature type="signal peptide" evidence="1">
    <location>
        <begin position="1"/>
        <end position="28"/>
    </location>
</feature>
<dbReference type="OrthoDB" id="190887at2"/>
<evidence type="ECO:0000256" key="1">
    <source>
        <dbReference type="SAM" id="SignalP"/>
    </source>
</evidence>
<dbReference type="InterPro" id="IPR045748">
    <property type="entry name" value="DcaP"/>
</dbReference>
<dbReference type="AlphaFoldDB" id="A0A1I4ZX86"/>
<dbReference type="EMBL" id="FOUR01000010">
    <property type="protein sequence ID" value="SFN54753.1"/>
    <property type="molecule type" value="Genomic_DNA"/>
</dbReference>
<accession>A0A1I4ZX86</accession>
<dbReference type="Proteomes" id="UP000199339">
    <property type="component" value="Unassembled WGS sequence"/>
</dbReference>
<dbReference type="Pfam" id="PF19577">
    <property type="entry name" value="DcaP"/>
    <property type="match status" value="1"/>
</dbReference>
<sequence>MQSNNKLRMAIRATAAVAVMGVAGQAGALTLNVGDDVDASLYGYARLNMSYDIDDNRAVSTRAGSFTPANEEIDGHFGADVQQSRIGVKVNHASGVMVNIEGDFRGAGNSAGSLRMRHAYGTYQGFLAGRTWSNTISFVGSTPTLDFDGIAGSHGSWDRTEQIRYTTGPMSFAIEDPSSQAVLAAGGNTRTSAPAFTARIEDSVDAFSYAASASASQVTADDGVNDDSAIGFSAAASAKLKLSDMFSVQGAINYTDGATGYLWRSGSNYYGPSAYIDGDSVETIEGYGGNIGVSMALGGGSSINVAYGMTTLDLDDAIAAGATTDADPETNQNLFVNYMWTPVQNVMMGVEYGYFDQETVAGESADANRLMFAAQYNF</sequence>